<feature type="region of interest" description="Disordered" evidence="1">
    <location>
        <begin position="1"/>
        <end position="33"/>
    </location>
</feature>
<evidence type="ECO:0008006" key="4">
    <source>
        <dbReference type="Google" id="ProtNLM"/>
    </source>
</evidence>
<feature type="compositionally biased region" description="Polar residues" evidence="1">
    <location>
        <begin position="1"/>
        <end position="23"/>
    </location>
</feature>
<dbReference type="AlphaFoldDB" id="A0A1M5S4J2"/>
<organism evidence="2 3">
    <name type="scientific">Bradyrhizobium erythrophlei</name>
    <dbReference type="NCBI Taxonomy" id="1437360"/>
    <lineage>
        <taxon>Bacteria</taxon>
        <taxon>Pseudomonadati</taxon>
        <taxon>Pseudomonadota</taxon>
        <taxon>Alphaproteobacteria</taxon>
        <taxon>Hyphomicrobiales</taxon>
        <taxon>Nitrobacteraceae</taxon>
        <taxon>Bradyrhizobium</taxon>
    </lineage>
</organism>
<dbReference type="Proteomes" id="UP000189796">
    <property type="component" value="Chromosome I"/>
</dbReference>
<sequence length="86" mass="9222">MVSWTAASFAQSTTAPAVQSTTAPAAPVPSGKRMACREATQALTGQARRDQMQLCLAQARLDCLKQAIDQKIVGPERKDFVKNCAQ</sequence>
<evidence type="ECO:0000313" key="2">
    <source>
        <dbReference type="EMBL" id="SHH33365.1"/>
    </source>
</evidence>
<reference evidence="2 3" key="1">
    <citation type="submission" date="2016-11" db="EMBL/GenBank/DDBJ databases">
        <authorList>
            <person name="Jaros S."/>
            <person name="Januszkiewicz K."/>
            <person name="Wedrychowicz H."/>
        </authorList>
    </citation>
    <scope>NUCLEOTIDE SEQUENCE [LARGE SCALE GENOMIC DNA]</scope>
    <source>
        <strain evidence="2 3">GAS138</strain>
    </source>
</reference>
<evidence type="ECO:0000313" key="3">
    <source>
        <dbReference type="Proteomes" id="UP000189796"/>
    </source>
</evidence>
<dbReference type="EMBL" id="LT670817">
    <property type="protein sequence ID" value="SHH33365.1"/>
    <property type="molecule type" value="Genomic_DNA"/>
</dbReference>
<evidence type="ECO:0000256" key="1">
    <source>
        <dbReference type="SAM" id="MobiDB-lite"/>
    </source>
</evidence>
<protein>
    <recommendedName>
        <fullName evidence="4">PsiF repeat-containing protein</fullName>
    </recommendedName>
</protein>
<proteinExistence type="predicted"/>
<gene>
    <name evidence="2" type="ORF">SAMN05443248_4475</name>
</gene>
<accession>A0A1M5S4J2</accession>
<name>A0A1M5S4J2_9BRAD</name>